<protein>
    <recommendedName>
        <fullName evidence="4">Pentapeptide repeat-containing protein</fullName>
    </recommendedName>
</protein>
<comment type="caution">
    <text evidence="2">The sequence shown here is derived from an EMBL/GenBank/DDBJ whole genome shotgun (WGS) entry which is preliminary data.</text>
</comment>
<dbReference type="EMBL" id="CAJNOM010000825">
    <property type="protein sequence ID" value="CAF1568507.1"/>
    <property type="molecule type" value="Genomic_DNA"/>
</dbReference>
<dbReference type="EMBL" id="CAJNOI010000481">
    <property type="protein sequence ID" value="CAF1290072.1"/>
    <property type="molecule type" value="Genomic_DNA"/>
</dbReference>
<dbReference type="AlphaFoldDB" id="A0A815YCL4"/>
<proteinExistence type="predicted"/>
<gene>
    <name evidence="1" type="ORF">BJG266_LOCUS31695</name>
    <name evidence="2" type="ORF">QVE165_LOCUS48571</name>
</gene>
<dbReference type="Proteomes" id="UP000663832">
    <property type="component" value="Unassembled WGS sequence"/>
</dbReference>
<accession>A0A815YCL4</accession>
<evidence type="ECO:0000313" key="2">
    <source>
        <dbReference type="EMBL" id="CAF1568507.1"/>
    </source>
</evidence>
<dbReference type="OrthoDB" id="10044889at2759"/>
<dbReference type="InterPro" id="IPR001646">
    <property type="entry name" value="5peptide_repeat"/>
</dbReference>
<dbReference type="Pfam" id="PF00805">
    <property type="entry name" value="Pentapeptide"/>
    <property type="match status" value="1"/>
</dbReference>
<dbReference type="Proteomes" id="UP000663877">
    <property type="component" value="Unassembled WGS sequence"/>
</dbReference>
<reference evidence="2" key="1">
    <citation type="submission" date="2021-02" db="EMBL/GenBank/DDBJ databases">
        <authorList>
            <person name="Nowell W R."/>
        </authorList>
    </citation>
    <scope>NUCLEOTIDE SEQUENCE</scope>
</reference>
<evidence type="ECO:0000313" key="1">
    <source>
        <dbReference type="EMBL" id="CAF1290072.1"/>
    </source>
</evidence>
<keyword evidence="3" id="KW-1185">Reference proteome</keyword>
<evidence type="ECO:0000313" key="3">
    <source>
        <dbReference type="Proteomes" id="UP000663832"/>
    </source>
</evidence>
<dbReference type="Gene3D" id="2.160.20.80">
    <property type="entry name" value="E3 ubiquitin-protein ligase SopA"/>
    <property type="match status" value="1"/>
</dbReference>
<sequence length="450" mass="50370">MMNIFLSVLVPLLIGVATVLIAVIQLQIANKQRAHDLQISNERREQDLRAAATLQQDLVLAAYIEQMSDLMLRSGFTINDTTVANICRAKTLTAIRQLDPKRKTYLIRFLYEARMIRHNQPHIDLSDAVLDNIDLSAKYTPMEWAAFEASRTTEAYRTSLSEVFFKRVSLNHATFTNLYINHSSFQEASLIGANFTGSLFSSVSFVRAILQNSSFRDAKNTIAIDFKSADLFGSDISDKLLLDAISIEDAILPNGTRGVQPNLVAYGDAESPDCETNASIPSAWHVEQISSNVTLSVASYLAAPSVTYPANVQIHSGRCFYVVRGREGQVMMRQTIRAPTRYIAYSKNISLTFLLVCAPVATVGRGQASIQLYIEQIDNKGMSLANYTRKYTALTSSVRVVQWHPQVDRFIITLVFNRFSAPLNANNTDSDIFIYCDNIYFTAVPDRREE</sequence>
<organism evidence="2 3">
    <name type="scientific">Adineta steineri</name>
    <dbReference type="NCBI Taxonomy" id="433720"/>
    <lineage>
        <taxon>Eukaryota</taxon>
        <taxon>Metazoa</taxon>
        <taxon>Spiralia</taxon>
        <taxon>Gnathifera</taxon>
        <taxon>Rotifera</taxon>
        <taxon>Eurotatoria</taxon>
        <taxon>Bdelloidea</taxon>
        <taxon>Adinetida</taxon>
        <taxon>Adinetidae</taxon>
        <taxon>Adineta</taxon>
    </lineage>
</organism>
<name>A0A815YCL4_9BILA</name>
<dbReference type="SUPFAM" id="SSF141571">
    <property type="entry name" value="Pentapeptide repeat-like"/>
    <property type="match status" value="1"/>
</dbReference>
<evidence type="ECO:0008006" key="4">
    <source>
        <dbReference type="Google" id="ProtNLM"/>
    </source>
</evidence>